<protein>
    <submittedName>
        <fullName evidence="10">Glycosyl transferase family 2</fullName>
    </submittedName>
</protein>
<dbReference type="InterPro" id="IPR001173">
    <property type="entry name" value="Glyco_trans_2-like"/>
</dbReference>
<evidence type="ECO:0000256" key="6">
    <source>
        <dbReference type="ARBA" id="ARBA00023136"/>
    </source>
</evidence>
<keyword evidence="3 10" id="KW-0808">Transferase</keyword>
<dbReference type="Pfam" id="PF02366">
    <property type="entry name" value="PMT"/>
    <property type="match status" value="1"/>
</dbReference>
<name>A0A0F9ZV84_9BACT</name>
<dbReference type="GO" id="GO:0006493">
    <property type="term" value="P:protein O-linked glycosylation"/>
    <property type="evidence" value="ECO:0007669"/>
    <property type="project" value="InterPro"/>
</dbReference>
<evidence type="ECO:0000256" key="5">
    <source>
        <dbReference type="ARBA" id="ARBA00022989"/>
    </source>
</evidence>
<evidence type="ECO:0000259" key="9">
    <source>
        <dbReference type="Pfam" id="PF02366"/>
    </source>
</evidence>
<dbReference type="SUPFAM" id="SSF53448">
    <property type="entry name" value="Nucleotide-diphospho-sugar transferases"/>
    <property type="match status" value="1"/>
</dbReference>
<evidence type="ECO:0000313" key="11">
    <source>
        <dbReference type="Proteomes" id="UP000033995"/>
    </source>
</evidence>
<dbReference type="AlphaFoldDB" id="A0A0F9ZV84"/>
<dbReference type="CDD" id="cd04179">
    <property type="entry name" value="DPM_DPG-synthase_like"/>
    <property type="match status" value="1"/>
</dbReference>
<feature type="transmembrane region" description="Helical" evidence="7">
    <location>
        <begin position="428"/>
        <end position="444"/>
    </location>
</feature>
<reference evidence="10 11" key="1">
    <citation type="journal article" date="2015" name="Nature">
        <title>rRNA introns, odd ribosomes, and small enigmatic genomes across a large radiation of phyla.</title>
        <authorList>
            <person name="Brown C.T."/>
            <person name="Hug L.A."/>
            <person name="Thomas B.C."/>
            <person name="Sharon I."/>
            <person name="Castelle C.J."/>
            <person name="Singh A."/>
            <person name="Wilkins M.J."/>
            <person name="Williams K.H."/>
            <person name="Banfield J.F."/>
        </authorList>
    </citation>
    <scope>NUCLEOTIDE SEQUENCE [LARGE SCALE GENOMIC DNA]</scope>
</reference>
<dbReference type="GO" id="GO:0016020">
    <property type="term" value="C:membrane"/>
    <property type="evidence" value="ECO:0007669"/>
    <property type="project" value="InterPro"/>
</dbReference>
<feature type="transmembrane region" description="Helical" evidence="7">
    <location>
        <begin position="603"/>
        <end position="623"/>
    </location>
</feature>
<feature type="transmembrane region" description="Helical" evidence="7">
    <location>
        <begin position="578"/>
        <end position="597"/>
    </location>
</feature>
<evidence type="ECO:0000313" key="10">
    <source>
        <dbReference type="EMBL" id="KKP48343.1"/>
    </source>
</evidence>
<feature type="transmembrane region" description="Helical" evidence="7">
    <location>
        <begin position="260"/>
        <end position="281"/>
    </location>
</feature>
<keyword evidence="6 7" id="KW-0472">Membrane</keyword>
<evidence type="ECO:0000256" key="2">
    <source>
        <dbReference type="ARBA" id="ARBA00022676"/>
    </source>
</evidence>
<evidence type="ECO:0000256" key="4">
    <source>
        <dbReference type="ARBA" id="ARBA00022692"/>
    </source>
</evidence>
<evidence type="ECO:0000256" key="3">
    <source>
        <dbReference type="ARBA" id="ARBA00022679"/>
    </source>
</evidence>
<dbReference type="InterPro" id="IPR050256">
    <property type="entry name" value="Glycosyltransferase_2"/>
</dbReference>
<evidence type="ECO:0000259" key="8">
    <source>
        <dbReference type="Pfam" id="PF00535"/>
    </source>
</evidence>
<dbReference type="Proteomes" id="UP000033995">
    <property type="component" value="Unassembled WGS sequence"/>
</dbReference>
<feature type="transmembrane region" description="Helical" evidence="7">
    <location>
        <begin position="632"/>
        <end position="654"/>
    </location>
</feature>
<feature type="transmembrane region" description="Helical" evidence="7">
    <location>
        <begin position="473"/>
        <end position="492"/>
    </location>
</feature>
<feature type="transmembrane region" description="Helical" evidence="7">
    <location>
        <begin position="381"/>
        <end position="398"/>
    </location>
</feature>
<keyword evidence="2" id="KW-0328">Glycosyltransferase</keyword>
<feature type="transmembrane region" description="Helical" evidence="7">
    <location>
        <begin position="350"/>
        <end position="374"/>
    </location>
</feature>
<feature type="domain" description="ArnT-like N-terminal" evidence="9">
    <location>
        <begin position="348"/>
        <end position="487"/>
    </location>
</feature>
<dbReference type="EMBL" id="LBOZ01000001">
    <property type="protein sequence ID" value="KKP48343.1"/>
    <property type="molecule type" value="Genomic_DNA"/>
</dbReference>
<dbReference type="Pfam" id="PF00535">
    <property type="entry name" value="Glycos_transf_2"/>
    <property type="match status" value="1"/>
</dbReference>
<dbReference type="Gene3D" id="3.90.550.10">
    <property type="entry name" value="Spore Coat Polysaccharide Biosynthesis Protein SpsA, Chain A"/>
    <property type="match status" value="1"/>
</dbReference>
<dbReference type="GO" id="GO:0012505">
    <property type="term" value="C:endomembrane system"/>
    <property type="evidence" value="ECO:0007669"/>
    <property type="project" value="UniProtKB-SubCell"/>
</dbReference>
<accession>A0A0F9ZV84</accession>
<feature type="domain" description="Glycosyltransferase 2-like" evidence="8">
    <location>
        <begin position="6"/>
        <end position="176"/>
    </location>
</feature>
<comment type="subcellular location">
    <subcellularLocation>
        <location evidence="1">Endomembrane system</location>
        <topology evidence="1">Multi-pass membrane protein</topology>
    </subcellularLocation>
</comment>
<keyword evidence="4 7" id="KW-0812">Transmembrane</keyword>
<dbReference type="InterPro" id="IPR003342">
    <property type="entry name" value="ArnT-like_N"/>
</dbReference>
<feature type="transmembrane region" description="Helical" evidence="7">
    <location>
        <begin position="404"/>
        <end position="421"/>
    </location>
</feature>
<proteinExistence type="predicted"/>
<comment type="caution">
    <text evidence="10">The sequence shown here is derived from an EMBL/GenBank/DDBJ whole genome shotgun (WGS) entry which is preliminary data.</text>
</comment>
<dbReference type="PANTHER" id="PTHR48090">
    <property type="entry name" value="UNDECAPRENYL-PHOSPHATE 4-DEOXY-4-FORMAMIDO-L-ARABINOSE TRANSFERASE-RELATED"/>
    <property type="match status" value="1"/>
</dbReference>
<keyword evidence="5 7" id="KW-1133">Transmembrane helix</keyword>
<sequence>MIKSISIVIPVYNEGKFIFQTLQKVAKSDTLKLKKEIVVVDDGSRDNTILEVNRFVKKYKSKLLKITLLKNRLNLGKGATCKKGFLKTTGDLVMIQDADLEYSPDDYPTMLQPFFEHQADVVYGSRFVTNKPHRVLYYWHYVANKMLTTLSNILTNLNFTDMETGYKVFKKHIIDQIAPKLESQRFGIEAELTAKLAKLKNVKIYEVGISYTGRSYEEGKKIGWRDGAKNIWEILKYNLQPIKFDWLTKLISKIPIRNKFIFICILLLGIFLRTAGIFWGLNTNGIKHGSPYHDEGHMYNYVLDKDFFKNFGEYEIAKPVYLYKVFYDNSSNLLDRLKISPKEFISAYKVYGIMRVLTAFFGISSILIVFIIANKMFNEKTALFVMSIYTLFPGHWFMSQLAKGEAVVTLFIPLILYLAYLLTKSSKLILFVITGIILGLAMSTKATFLVALPAFGFLCLVTLYNNRKKLGIAIFYFSALIVFAFFIFKTFYPYPFCCLKNYKVALADPRNAFQRTSIKRYDISPTSIKYIWSRYQSKDYPFFTLAFSEPATYLHLIGIVILLFVIIHRIKNKQDSNLILALLITYVFFFLSLNQYGDVNEDRYIVPFAPFVAIFTGAVFYYIDKNIPKIKILTNTVIMLVVGYMFLFSLAYFYPYAISDPRTEVATFLNKTSKSNESVFILLPSSRDRIFLNRDKKLVYNYDQMKSVEQGKIFPDYIVIYRTINHKGRWGSFNFLGEIAENPYGKIIPSILGRNYKLIATFGKRPSVLGHEKPETYITPTFDVYKKF</sequence>
<feature type="transmembrane region" description="Helical" evidence="7">
    <location>
        <begin position="450"/>
        <end position="466"/>
    </location>
</feature>
<evidence type="ECO:0000256" key="1">
    <source>
        <dbReference type="ARBA" id="ARBA00004127"/>
    </source>
</evidence>
<evidence type="ECO:0000256" key="7">
    <source>
        <dbReference type="SAM" id="Phobius"/>
    </source>
</evidence>
<dbReference type="InterPro" id="IPR029044">
    <property type="entry name" value="Nucleotide-diphossugar_trans"/>
</dbReference>
<dbReference type="PANTHER" id="PTHR48090:SF7">
    <property type="entry name" value="RFBJ PROTEIN"/>
    <property type="match status" value="1"/>
</dbReference>
<gene>
    <name evidence="10" type="ORF">UR38_C0001G0139</name>
</gene>
<feature type="transmembrane region" description="Helical" evidence="7">
    <location>
        <begin position="542"/>
        <end position="566"/>
    </location>
</feature>
<organism evidence="10 11">
    <name type="scientific">Candidatus Woesebacteria bacterium GW2011_GWA2_33_28</name>
    <dbReference type="NCBI Taxonomy" id="1618561"/>
    <lineage>
        <taxon>Bacteria</taxon>
        <taxon>Candidatus Woeseibacteriota</taxon>
    </lineage>
</organism>
<dbReference type="GO" id="GO:0000030">
    <property type="term" value="F:mannosyltransferase activity"/>
    <property type="evidence" value="ECO:0007669"/>
    <property type="project" value="InterPro"/>
</dbReference>